<dbReference type="Proteomes" id="UP000324269">
    <property type="component" value="Unassembled WGS sequence"/>
</dbReference>
<feature type="transmembrane region" description="Helical" evidence="1">
    <location>
        <begin position="6"/>
        <end position="24"/>
    </location>
</feature>
<reference evidence="2 3" key="1">
    <citation type="submission" date="2019-08" db="EMBL/GenBank/DDBJ databases">
        <title>Bacillus genomes from the desert of Cuatro Cienegas, Coahuila.</title>
        <authorList>
            <person name="Olmedo-Alvarez G."/>
        </authorList>
    </citation>
    <scope>NUCLEOTIDE SEQUENCE [LARGE SCALE GENOMIC DNA]</scope>
    <source>
        <strain evidence="2 3">CH87b_3T</strain>
    </source>
</reference>
<protein>
    <submittedName>
        <fullName evidence="2">Uncharacterized protein</fullName>
    </submittedName>
</protein>
<accession>A0A5D4UKR8</accession>
<evidence type="ECO:0000313" key="2">
    <source>
        <dbReference type="EMBL" id="TYS88205.1"/>
    </source>
</evidence>
<comment type="caution">
    <text evidence="2">The sequence shown here is derived from an EMBL/GenBank/DDBJ whole genome shotgun (WGS) entry which is preliminary data.</text>
</comment>
<gene>
    <name evidence="2" type="ORF">FZC85_01845</name>
</gene>
<keyword evidence="1" id="KW-1133">Transmembrane helix</keyword>
<sequence length="161" mass="18485">MKKWWIAATLLLMVVIVGGTYLWVRENPPMEIGMISQNEDGTSVLVEVTNHGFREAKVARVTVNHDDAPEKVKMQVSNLLKGYVLGDDDRNEKVEYKNLKDVVIERGSSQSKQMEKLNNGTATKEDTIYAVNVFHDERVRQVKIEYQYFGMTFIETVEIPF</sequence>
<evidence type="ECO:0000256" key="1">
    <source>
        <dbReference type="SAM" id="Phobius"/>
    </source>
</evidence>
<name>A0A5D4UKR8_9BACI</name>
<dbReference type="RefSeq" id="WP_148967499.1">
    <property type="nucleotide sequence ID" value="NZ_JBNIKW010000001.1"/>
</dbReference>
<evidence type="ECO:0000313" key="3">
    <source>
        <dbReference type="Proteomes" id="UP000324269"/>
    </source>
</evidence>
<keyword evidence="1" id="KW-0812">Transmembrane</keyword>
<dbReference type="EMBL" id="VTEZ01000001">
    <property type="protein sequence ID" value="TYS88205.1"/>
    <property type="molecule type" value="Genomic_DNA"/>
</dbReference>
<dbReference type="AlphaFoldDB" id="A0A5D4UKR8"/>
<proteinExistence type="predicted"/>
<organism evidence="2 3">
    <name type="scientific">Rossellomorea aquimaris</name>
    <dbReference type="NCBI Taxonomy" id="189382"/>
    <lineage>
        <taxon>Bacteria</taxon>
        <taxon>Bacillati</taxon>
        <taxon>Bacillota</taxon>
        <taxon>Bacilli</taxon>
        <taxon>Bacillales</taxon>
        <taxon>Bacillaceae</taxon>
        <taxon>Rossellomorea</taxon>
    </lineage>
</organism>
<keyword evidence="1" id="KW-0472">Membrane</keyword>
<dbReference type="OrthoDB" id="2474144at2"/>